<dbReference type="GO" id="GO:0016020">
    <property type="term" value="C:membrane"/>
    <property type="evidence" value="ECO:0007669"/>
    <property type="project" value="UniProtKB-SubCell"/>
</dbReference>
<evidence type="ECO:0000313" key="10">
    <source>
        <dbReference type="Proteomes" id="UP000271003"/>
    </source>
</evidence>
<evidence type="ECO:0000256" key="4">
    <source>
        <dbReference type="ARBA" id="ARBA00022970"/>
    </source>
</evidence>
<accession>A0A2Z6IBD1</accession>
<dbReference type="InterPro" id="IPR004841">
    <property type="entry name" value="AA-permease/SLC12A_dom"/>
</dbReference>
<feature type="transmembrane region" description="Helical" evidence="7">
    <location>
        <begin position="370"/>
        <end position="393"/>
    </location>
</feature>
<evidence type="ECO:0000256" key="2">
    <source>
        <dbReference type="ARBA" id="ARBA00022448"/>
    </source>
</evidence>
<feature type="transmembrane region" description="Helical" evidence="7">
    <location>
        <begin position="414"/>
        <end position="434"/>
    </location>
</feature>
<keyword evidence="3 7" id="KW-0812">Transmembrane</keyword>
<feature type="transmembrane region" description="Helical" evidence="7">
    <location>
        <begin position="201"/>
        <end position="223"/>
    </location>
</feature>
<sequence length="488" mass="53275">MSETDAGSRSGLKRELKSRHVTMIAIGGSIGTGLFVASGATIAEAGPGSALLAYSVIGLMVYFLMTSLGELAAYEPVAGSFSTYGRRYVDEAFGFALGWNYCYNWAVTVAVDLVAAQLVMGWWFPDVPGTLWSALFLGFIFLLNFFSVKGFGETEYWFALLKVLTVVFFIATGCAMIFGILTDDIPAGFANWTTGDAPFVGGFPALIGVAMVVGFSFQGTELIGIAAGETQNPEKAIPQAVRQVFWRILLFYVLSIFVISLIIPYTDPRLLKNDIADVAVSPFTLVFEHAGLLSAAALMNAVILTSVLSAGNSGLYAATRMLYVLALRGDAPKCFARLSNSGVPRYALVATTAVAGLCFLTSLFDNRDVYLWLLNTSGMCGFIAWLGIAVSHYRFRRGYVLKGCDLSKLPYRSGFFPWGPIFAFVLCMTIMLGQNYKAFLEDTIDWSSVAATYIGIPLFLAVWLGYKLVKKTKFVRYEDMEFPAKYRA</sequence>
<dbReference type="OrthoDB" id="5442866at2"/>
<feature type="transmembrane region" description="Helical" evidence="7">
    <location>
        <begin position="21"/>
        <end position="42"/>
    </location>
</feature>
<evidence type="ECO:0000256" key="1">
    <source>
        <dbReference type="ARBA" id="ARBA00004141"/>
    </source>
</evidence>
<feature type="transmembrane region" description="Helical" evidence="7">
    <location>
        <begin position="102"/>
        <end position="124"/>
    </location>
</feature>
<dbReference type="InterPro" id="IPR004840">
    <property type="entry name" value="Amino_acid_permease_CS"/>
</dbReference>
<dbReference type="FunFam" id="1.20.1740.10:FF:000001">
    <property type="entry name" value="Amino acid permease"/>
    <property type="match status" value="1"/>
</dbReference>
<dbReference type="AlphaFoldDB" id="A0A2Z6IBD1"/>
<reference evidence="9 10" key="1">
    <citation type="journal article" date="2018" name="Int. J. Syst. Evol. Microbiol.">
        <title>Mesosutterella multiformis gen. nov., sp. nov., a member of the family Sutterellaceae and Sutterella megalosphaeroides sp. nov., isolated from human faeces.</title>
        <authorList>
            <person name="Sakamoto M."/>
            <person name="Ikeyama N."/>
            <person name="Kunihiro T."/>
            <person name="Iino T."/>
            <person name="Yuki M."/>
            <person name="Ohkuma M."/>
        </authorList>
    </citation>
    <scope>NUCLEOTIDE SEQUENCE [LARGE SCALE GENOMIC DNA]</scope>
    <source>
        <strain evidence="9 10">6FBBBH3</strain>
    </source>
</reference>
<name>A0A2Z6IBD1_9BURK</name>
<keyword evidence="5 7" id="KW-1133">Transmembrane helix</keyword>
<gene>
    <name evidence="9" type="ORF">SUTMEG_11310</name>
</gene>
<organism evidence="9 10">
    <name type="scientific">Sutterella megalosphaeroides</name>
    <dbReference type="NCBI Taxonomy" id="2494234"/>
    <lineage>
        <taxon>Bacteria</taxon>
        <taxon>Pseudomonadati</taxon>
        <taxon>Pseudomonadota</taxon>
        <taxon>Betaproteobacteria</taxon>
        <taxon>Burkholderiales</taxon>
        <taxon>Sutterellaceae</taxon>
        <taxon>Sutterella</taxon>
    </lineage>
</organism>
<feature type="transmembrane region" description="Helical" evidence="7">
    <location>
        <begin position="130"/>
        <end position="148"/>
    </location>
</feature>
<dbReference type="Gene3D" id="1.20.1740.10">
    <property type="entry name" value="Amino acid/polyamine transporter I"/>
    <property type="match status" value="1"/>
</dbReference>
<dbReference type="PROSITE" id="PS00218">
    <property type="entry name" value="AMINO_ACID_PERMEASE_1"/>
    <property type="match status" value="1"/>
</dbReference>
<proteinExistence type="predicted"/>
<dbReference type="KEGG" id="sutt:SUTMEG_11310"/>
<keyword evidence="10" id="KW-1185">Reference proteome</keyword>
<evidence type="ECO:0000259" key="8">
    <source>
        <dbReference type="Pfam" id="PF00324"/>
    </source>
</evidence>
<dbReference type="RefSeq" id="WP_120176867.1">
    <property type="nucleotide sequence ID" value="NZ_AP018786.1"/>
</dbReference>
<dbReference type="Proteomes" id="UP000271003">
    <property type="component" value="Chromosome"/>
</dbReference>
<feature type="domain" description="Amino acid permease/ SLC12A" evidence="8">
    <location>
        <begin position="20"/>
        <end position="475"/>
    </location>
</feature>
<keyword evidence="2" id="KW-0813">Transport</keyword>
<dbReference type="PANTHER" id="PTHR43341">
    <property type="entry name" value="AMINO ACID PERMEASE"/>
    <property type="match status" value="1"/>
</dbReference>
<evidence type="ECO:0000256" key="6">
    <source>
        <dbReference type="ARBA" id="ARBA00023136"/>
    </source>
</evidence>
<dbReference type="Pfam" id="PF00324">
    <property type="entry name" value="AA_permease"/>
    <property type="match status" value="1"/>
</dbReference>
<comment type="subcellular location">
    <subcellularLocation>
        <location evidence="1">Membrane</location>
        <topology evidence="1">Multi-pass membrane protein</topology>
    </subcellularLocation>
</comment>
<feature type="transmembrane region" description="Helical" evidence="7">
    <location>
        <begin position="160"/>
        <end position="181"/>
    </location>
</feature>
<dbReference type="GO" id="GO:0015171">
    <property type="term" value="F:amino acid transmembrane transporter activity"/>
    <property type="evidence" value="ECO:0007669"/>
    <property type="project" value="TreeGrafter"/>
</dbReference>
<keyword evidence="4" id="KW-0029">Amino-acid transport</keyword>
<evidence type="ECO:0000256" key="7">
    <source>
        <dbReference type="SAM" id="Phobius"/>
    </source>
</evidence>
<feature type="transmembrane region" description="Helical" evidence="7">
    <location>
        <begin position="346"/>
        <end position="364"/>
    </location>
</feature>
<feature type="transmembrane region" description="Helical" evidence="7">
    <location>
        <begin position="48"/>
        <end position="65"/>
    </location>
</feature>
<protein>
    <submittedName>
        <fullName evidence="9">Lysine transporter</fullName>
    </submittedName>
</protein>
<keyword evidence="6 7" id="KW-0472">Membrane</keyword>
<feature type="transmembrane region" description="Helical" evidence="7">
    <location>
        <begin position="446"/>
        <end position="466"/>
    </location>
</feature>
<dbReference type="PIRSF" id="PIRSF006060">
    <property type="entry name" value="AA_transporter"/>
    <property type="match status" value="1"/>
</dbReference>
<feature type="transmembrane region" description="Helical" evidence="7">
    <location>
        <begin position="244"/>
        <end position="263"/>
    </location>
</feature>
<dbReference type="InterPro" id="IPR050524">
    <property type="entry name" value="APC_YAT"/>
</dbReference>
<dbReference type="NCBIfam" id="NF008094">
    <property type="entry name" value="PRK10836.1"/>
    <property type="match status" value="1"/>
</dbReference>
<evidence type="ECO:0000256" key="5">
    <source>
        <dbReference type="ARBA" id="ARBA00022989"/>
    </source>
</evidence>
<dbReference type="EMBL" id="AP018786">
    <property type="protein sequence ID" value="BBF23240.1"/>
    <property type="molecule type" value="Genomic_DNA"/>
</dbReference>
<feature type="transmembrane region" description="Helical" evidence="7">
    <location>
        <begin position="290"/>
        <end position="311"/>
    </location>
</feature>
<evidence type="ECO:0000313" key="9">
    <source>
        <dbReference type="EMBL" id="BBF23240.1"/>
    </source>
</evidence>
<dbReference type="PANTHER" id="PTHR43341:SF1">
    <property type="entry name" value="GENERAL AMINO-ACID PERMEASE GAP1"/>
    <property type="match status" value="1"/>
</dbReference>
<evidence type="ECO:0000256" key="3">
    <source>
        <dbReference type="ARBA" id="ARBA00022692"/>
    </source>
</evidence>